<evidence type="ECO:0000313" key="1">
    <source>
        <dbReference type="EMBL" id="POO03733.1"/>
    </source>
</evidence>
<keyword evidence="2" id="KW-1185">Reference proteome</keyword>
<dbReference type="EMBL" id="JXTC01000001">
    <property type="protein sequence ID" value="POO03733.1"/>
    <property type="molecule type" value="Genomic_DNA"/>
</dbReference>
<accession>A0A2P5G102</accession>
<organism evidence="1 2">
    <name type="scientific">Trema orientale</name>
    <name type="common">Charcoal tree</name>
    <name type="synonym">Celtis orientalis</name>
    <dbReference type="NCBI Taxonomy" id="63057"/>
    <lineage>
        <taxon>Eukaryota</taxon>
        <taxon>Viridiplantae</taxon>
        <taxon>Streptophyta</taxon>
        <taxon>Embryophyta</taxon>
        <taxon>Tracheophyta</taxon>
        <taxon>Spermatophyta</taxon>
        <taxon>Magnoliopsida</taxon>
        <taxon>eudicotyledons</taxon>
        <taxon>Gunneridae</taxon>
        <taxon>Pentapetalae</taxon>
        <taxon>rosids</taxon>
        <taxon>fabids</taxon>
        <taxon>Rosales</taxon>
        <taxon>Cannabaceae</taxon>
        <taxon>Trema</taxon>
    </lineage>
</organism>
<reference evidence="2" key="1">
    <citation type="submission" date="2016-06" db="EMBL/GenBank/DDBJ databases">
        <title>Parallel loss of symbiosis genes in relatives of nitrogen-fixing non-legume Parasponia.</title>
        <authorList>
            <person name="Van Velzen R."/>
            <person name="Holmer R."/>
            <person name="Bu F."/>
            <person name="Rutten L."/>
            <person name="Van Zeijl A."/>
            <person name="Liu W."/>
            <person name="Santuari L."/>
            <person name="Cao Q."/>
            <person name="Sharma T."/>
            <person name="Shen D."/>
            <person name="Roswanjaya Y."/>
            <person name="Wardhani T."/>
            <person name="Kalhor M.S."/>
            <person name="Jansen J."/>
            <person name="Van den Hoogen J."/>
            <person name="Gungor B."/>
            <person name="Hartog M."/>
            <person name="Hontelez J."/>
            <person name="Verver J."/>
            <person name="Yang W.-C."/>
            <person name="Schijlen E."/>
            <person name="Repin R."/>
            <person name="Schilthuizen M."/>
            <person name="Schranz E."/>
            <person name="Heidstra R."/>
            <person name="Miyata K."/>
            <person name="Fedorova E."/>
            <person name="Kohlen W."/>
            <person name="Bisseling T."/>
            <person name="Smit S."/>
            <person name="Geurts R."/>
        </authorList>
    </citation>
    <scope>NUCLEOTIDE SEQUENCE [LARGE SCALE GENOMIC DNA]</scope>
    <source>
        <strain evidence="2">cv. RG33-2</strain>
    </source>
</reference>
<comment type="caution">
    <text evidence="1">The sequence shown here is derived from an EMBL/GenBank/DDBJ whole genome shotgun (WGS) entry which is preliminary data.</text>
</comment>
<protein>
    <submittedName>
        <fullName evidence="1">Uncharacterized protein</fullName>
    </submittedName>
</protein>
<dbReference type="PANTHER" id="PTHR33116">
    <property type="entry name" value="REVERSE TRANSCRIPTASE ZINC-BINDING DOMAIN-CONTAINING PROTEIN-RELATED-RELATED"/>
    <property type="match status" value="1"/>
</dbReference>
<evidence type="ECO:0000313" key="2">
    <source>
        <dbReference type="Proteomes" id="UP000237000"/>
    </source>
</evidence>
<sequence length="208" mass="24407">MASPSYALMSIPTPKATCEKIDSIVRDFWWRRVGQNRMLYLKAWDDLCKPKALGGLGFQRMKIINDIFMTKWAWKALLGDQQSMWVKLVQSKYLRGHDFLHVQPRNTDSWIWRGILKCRKFLKHGACRSLGQGVVLDIWHDPWISFLKNFCPKPRVEGMDNQVVRWGDLITSSGGWDVEMVRSLFDFESVKAVFRIPINREMERRDAN</sequence>
<proteinExistence type="predicted"/>
<dbReference type="Proteomes" id="UP000237000">
    <property type="component" value="Unassembled WGS sequence"/>
</dbReference>
<dbReference type="PANTHER" id="PTHR33116:SF78">
    <property type="entry name" value="OS12G0587133 PROTEIN"/>
    <property type="match status" value="1"/>
</dbReference>
<name>A0A2P5G102_TREOI</name>
<dbReference type="InParanoid" id="A0A2P5G102"/>
<dbReference type="AlphaFoldDB" id="A0A2P5G102"/>
<gene>
    <name evidence="1" type="ORF">TorRG33x02_000370</name>
</gene>
<dbReference type="OrthoDB" id="1938246at2759"/>
<dbReference type="STRING" id="63057.A0A2P5G102"/>